<dbReference type="EMBL" id="JAWIIV010000002">
    <property type="protein sequence ID" value="MEC4718394.1"/>
    <property type="molecule type" value="Genomic_DNA"/>
</dbReference>
<reference evidence="2 3" key="1">
    <citation type="submission" date="2023-10" db="EMBL/GenBank/DDBJ databases">
        <title>Noviherbaspirillum sp. CPCC 100848 genome assembly.</title>
        <authorList>
            <person name="Li X.Y."/>
            <person name="Fang X.M."/>
        </authorList>
    </citation>
    <scope>NUCLEOTIDE SEQUENCE [LARGE SCALE GENOMIC DNA]</scope>
    <source>
        <strain evidence="2 3">CPCC 100848</strain>
    </source>
</reference>
<comment type="caution">
    <text evidence="2">The sequence shown here is derived from an EMBL/GenBank/DDBJ whole genome shotgun (WGS) entry which is preliminary data.</text>
</comment>
<gene>
    <name evidence="2" type="ORF">RY831_04505</name>
</gene>
<protein>
    <submittedName>
        <fullName evidence="2">Uncharacterized protein</fullName>
    </submittedName>
</protein>
<dbReference type="RefSeq" id="WP_326505117.1">
    <property type="nucleotide sequence ID" value="NZ_JAWIIV010000002.1"/>
</dbReference>
<feature type="region of interest" description="Disordered" evidence="1">
    <location>
        <begin position="1"/>
        <end position="35"/>
    </location>
</feature>
<feature type="compositionally biased region" description="Basic residues" evidence="1">
    <location>
        <begin position="1"/>
        <end position="13"/>
    </location>
</feature>
<dbReference type="Proteomes" id="UP001352263">
    <property type="component" value="Unassembled WGS sequence"/>
</dbReference>
<keyword evidence="3" id="KW-1185">Reference proteome</keyword>
<organism evidence="2 3">
    <name type="scientific">Noviherbaspirillum album</name>
    <dbReference type="NCBI Taxonomy" id="3080276"/>
    <lineage>
        <taxon>Bacteria</taxon>
        <taxon>Pseudomonadati</taxon>
        <taxon>Pseudomonadota</taxon>
        <taxon>Betaproteobacteria</taxon>
        <taxon>Burkholderiales</taxon>
        <taxon>Oxalobacteraceae</taxon>
        <taxon>Noviherbaspirillum</taxon>
    </lineage>
</organism>
<accession>A0ABU6J5A5</accession>
<sequence>MSKTRRQRDKTLKRKESAQLRAARKAVKRGTPGAQEKLDRLVESREFKHNEDLLLGKVTNPW</sequence>
<evidence type="ECO:0000313" key="3">
    <source>
        <dbReference type="Proteomes" id="UP001352263"/>
    </source>
</evidence>
<evidence type="ECO:0000256" key="1">
    <source>
        <dbReference type="SAM" id="MobiDB-lite"/>
    </source>
</evidence>
<name>A0ABU6J5A5_9BURK</name>
<evidence type="ECO:0000313" key="2">
    <source>
        <dbReference type="EMBL" id="MEC4718394.1"/>
    </source>
</evidence>
<proteinExistence type="predicted"/>